<reference evidence="1" key="1">
    <citation type="submission" date="2020-06" db="EMBL/GenBank/DDBJ databases">
        <authorList>
            <person name="Ji K."/>
            <person name="Li J."/>
        </authorList>
    </citation>
    <scope>NUCLEOTIDE SEQUENCE</scope>
    <source>
        <strain evidence="1">JKM2019</strain>
        <tissue evidence="1">Whole body</tissue>
    </source>
</reference>
<sequence>MPTILRTAIDLLMTVGKRYLNPRRRRRRQQQHRFIRQQHSLIENKQYRSFIRKCFPYFHVKSLQLSSWIQLWPTIQSLMIHIVRDGRKLHYHWKVIHSIRKLSRRSLIIKFDLTIDMDDKLIVKFSTHWERECFLLICKTLGRIPERPTTATTTTTTTTSRIRTRSLFKRNHKNHQQRLRWILNNRRHKKFPIIRDLPESQLNNMNQRDEQRKILKQFLSI</sequence>
<dbReference type="Proteomes" id="UP000828236">
    <property type="component" value="Unassembled WGS sequence"/>
</dbReference>
<reference evidence="1" key="2">
    <citation type="journal article" date="2021" name="World Allergy Organ. J.">
        <title>Chromosome-level assembly of Dermatophagoides farinae genome and transcriptome reveals two novel allergens Der f 37 and Der f 39.</title>
        <authorList>
            <person name="Chen J."/>
            <person name="Cai Z."/>
            <person name="Fan D."/>
            <person name="Hu J."/>
            <person name="Hou Y."/>
            <person name="He Y."/>
            <person name="Zhang Z."/>
            <person name="Zhao Z."/>
            <person name="Gao P."/>
            <person name="Hu W."/>
            <person name="Sun J."/>
            <person name="Li J."/>
            <person name="Ji K."/>
        </authorList>
    </citation>
    <scope>NUCLEOTIDE SEQUENCE</scope>
    <source>
        <strain evidence="1">JKM2019</strain>
    </source>
</reference>
<organism evidence="1">
    <name type="scientific">Dermatophagoides farinae</name>
    <name type="common">American house dust mite</name>
    <dbReference type="NCBI Taxonomy" id="6954"/>
    <lineage>
        <taxon>Eukaryota</taxon>
        <taxon>Metazoa</taxon>
        <taxon>Ecdysozoa</taxon>
        <taxon>Arthropoda</taxon>
        <taxon>Chelicerata</taxon>
        <taxon>Arachnida</taxon>
        <taxon>Acari</taxon>
        <taxon>Acariformes</taxon>
        <taxon>Sarcoptiformes</taxon>
        <taxon>Astigmata</taxon>
        <taxon>Psoroptidia</taxon>
        <taxon>Analgoidea</taxon>
        <taxon>Pyroglyphidae</taxon>
        <taxon>Dermatophagoidinae</taxon>
        <taxon>Dermatophagoides</taxon>
    </lineage>
</organism>
<dbReference type="EMBL" id="SDOV01000007">
    <property type="protein sequence ID" value="KAH7639871.1"/>
    <property type="molecule type" value="Genomic_DNA"/>
</dbReference>
<dbReference type="AlphaFoldDB" id="A0A9D4NWZ8"/>
<evidence type="ECO:0000313" key="1">
    <source>
        <dbReference type="EMBL" id="KAH7639871.1"/>
    </source>
</evidence>
<name>A0A9D4NWZ8_DERFA</name>
<comment type="caution">
    <text evidence="1">The sequence shown here is derived from an EMBL/GenBank/DDBJ whole genome shotgun (WGS) entry which is preliminary data.</text>
</comment>
<protein>
    <submittedName>
        <fullName evidence="1">Uncharacterized protein</fullName>
    </submittedName>
</protein>
<gene>
    <name evidence="1" type="ORF">HUG17_3904</name>
</gene>
<proteinExistence type="predicted"/>
<accession>A0A9D4NWZ8</accession>